<feature type="compositionally biased region" description="Basic and acidic residues" evidence="1">
    <location>
        <begin position="202"/>
        <end position="221"/>
    </location>
</feature>
<feature type="region of interest" description="Disordered" evidence="1">
    <location>
        <begin position="143"/>
        <end position="242"/>
    </location>
</feature>
<evidence type="ECO:0000313" key="3">
    <source>
        <dbReference type="Proteomes" id="UP001295740"/>
    </source>
</evidence>
<evidence type="ECO:0000313" key="2">
    <source>
        <dbReference type="EMBL" id="CAJ2512538.1"/>
    </source>
</evidence>
<protein>
    <submittedName>
        <fullName evidence="2">Uu.00g055530.m01.CDS01</fullName>
    </submittedName>
</protein>
<dbReference type="AlphaFoldDB" id="A0AAI8VY28"/>
<comment type="caution">
    <text evidence="2">The sequence shown here is derived from an EMBL/GenBank/DDBJ whole genome shotgun (WGS) entry which is preliminary data.</text>
</comment>
<organism evidence="2 3">
    <name type="scientific">Anthostomella pinea</name>
    <dbReference type="NCBI Taxonomy" id="933095"/>
    <lineage>
        <taxon>Eukaryota</taxon>
        <taxon>Fungi</taxon>
        <taxon>Dikarya</taxon>
        <taxon>Ascomycota</taxon>
        <taxon>Pezizomycotina</taxon>
        <taxon>Sordariomycetes</taxon>
        <taxon>Xylariomycetidae</taxon>
        <taxon>Xylariales</taxon>
        <taxon>Xylariaceae</taxon>
        <taxon>Anthostomella</taxon>
    </lineage>
</organism>
<gene>
    <name evidence="2" type="ORF">KHLLAP_LOCUS13006</name>
</gene>
<accession>A0AAI8VY28</accession>
<keyword evidence="3" id="KW-1185">Reference proteome</keyword>
<evidence type="ECO:0000256" key="1">
    <source>
        <dbReference type="SAM" id="MobiDB-lite"/>
    </source>
</evidence>
<proteinExistence type="predicted"/>
<feature type="compositionally biased region" description="Basic and acidic residues" evidence="1">
    <location>
        <begin position="169"/>
        <end position="193"/>
    </location>
</feature>
<reference evidence="2" key="1">
    <citation type="submission" date="2023-10" db="EMBL/GenBank/DDBJ databases">
        <authorList>
            <person name="Hackl T."/>
        </authorList>
    </citation>
    <scope>NUCLEOTIDE SEQUENCE</scope>
</reference>
<dbReference type="Proteomes" id="UP001295740">
    <property type="component" value="Unassembled WGS sequence"/>
</dbReference>
<sequence>MNIVEDSPVAAVKQKFDSDPMDIDNTEVVVVDDEDNNDEVKPQVEKEEGNAPWFFQEIQEDLHVDNMAPSEIPTKPALLTPREIEILAMAWVSCELEPKVNFAKLADNANFKNPASARACFAPIKNKIMALALDKDDAAKDDAAASPSVATPRKRALKDDAVTPKAKKPKTEAELKKPKTPKAKAEPKTKTEDQAETEDEPETKTKAEPKVKAEAKPIIIKDEDDDDDYDAMANAQLDDEGI</sequence>
<name>A0AAI8VY28_9PEZI</name>
<dbReference type="EMBL" id="CAUWAG010000019">
    <property type="protein sequence ID" value="CAJ2512538.1"/>
    <property type="molecule type" value="Genomic_DNA"/>
</dbReference>